<organism evidence="13 14">
    <name type="scientific">Maribacter spongiicola</name>
    <dbReference type="NCBI Taxonomy" id="1206753"/>
    <lineage>
        <taxon>Bacteria</taxon>
        <taxon>Pseudomonadati</taxon>
        <taxon>Bacteroidota</taxon>
        <taxon>Flavobacteriia</taxon>
        <taxon>Flavobacteriales</taxon>
        <taxon>Flavobacteriaceae</taxon>
        <taxon>Maribacter</taxon>
    </lineage>
</organism>
<dbReference type="Gene3D" id="3.40.50.1820">
    <property type="entry name" value="alpha/beta hydrolase"/>
    <property type="match status" value="1"/>
</dbReference>
<evidence type="ECO:0000256" key="5">
    <source>
        <dbReference type="ARBA" id="ARBA00021843"/>
    </source>
</evidence>
<evidence type="ECO:0000256" key="4">
    <source>
        <dbReference type="ARBA" id="ARBA00012568"/>
    </source>
</evidence>
<keyword evidence="14" id="KW-1185">Reference proteome</keyword>
<dbReference type="OrthoDB" id="9796770at2"/>
<protein>
    <recommendedName>
        <fullName evidence="5">Proline iminopeptidase</fullName>
        <ecNumber evidence="4">3.4.11.5</ecNumber>
    </recommendedName>
    <alternativeName>
        <fullName evidence="10">Prolyl aminopeptidase</fullName>
    </alternativeName>
</protein>
<reference evidence="13 14" key="1">
    <citation type="submission" date="2019-03" db="EMBL/GenBank/DDBJ databases">
        <title>Genomic Encyclopedia of Archaeal and Bacterial Type Strains, Phase II (KMG-II): from individual species to whole genera.</title>
        <authorList>
            <person name="Goeker M."/>
        </authorList>
    </citation>
    <scope>NUCLEOTIDE SEQUENCE [LARGE SCALE GENOMIC DNA]</scope>
    <source>
        <strain evidence="13 14">DSM 25233</strain>
    </source>
</reference>
<keyword evidence="7" id="KW-0963">Cytoplasm</keyword>
<comment type="similarity">
    <text evidence="3">Belongs to the peptidase S33 family.</text>
</comment>
<dbReference type="GO" id="GO:0006508">
    <property type="term" value="P:proteolysis"/>
    <property type="evidence" value="ECO:0007669"/>
    <property type="project" value="UniProtKB-KW"/>
</dbReference>
<comment type="subcellular location">
    <subcellularLocation>
        <location evidence="2">Cytoplasm</location>
    </subcellularLocation>
</comment>
<keyword evidence="6" id="KW-0031">Aminopeptidase</keyword>
<evidence type="ECO:0000259" key="12">
    <source>
        <dbReference type="Pfam" id="PF00561"/>
    </source>
</evidence>
<evidence type="ECO:0000256" key="8">
    <source>
        <dbReference type="ARBA" id="ARBA00022670"/>
    </source>
</evidence>
<dbReference type="InterPro" id="IPR000073">
    <property type="entry name" value="AB_hydrolase_1"/>
</dbReference>
<dbReference type="PANTHER" id="PTHR43722:SF1">
    <property type="entry name" value="PROLINE IMINOPEPTIDASE"/>
    <property type="match status" value="1"/>
</dbReference>
<dbReference type="RefSeq" id="WP_133687745.1">
    <property type="nucleotide sequence ID" value="NZ_SOAY01000011.1"/>
</dbReference>
<dbReference type="PRINTS" id="PR00793">
    <property type="entry name" value="PROAMNOPTASE"/>
</dbReference>
<comment type="catalytic activity">
    <reaction evidence="1">
        <text>Release of N-terminal proline from a peptide.</text>
        <dbReference type="EC" id="3.4.11.5"/>
    </reaction>
</comment>
<dbReference type="AlphaFoldDB" id="A0A4R7K4K1"/>
<evidence type="ECO:0000313" key="13">
    <source>
        <dbReference type="EMBL" id="TDT45414.1"/>
    </source>
</evidence>
<evidence type="ECO:0000256" key="10">
    <source>
        <dbReference type="ARBA" id="ARBA00029605"/>
    </source>
</evidence>
<feature type="chain" id="PRO_5020425577" description="Proline iminopeptidase" evidence="11">
    <location>
        <begin position="21"/>
        <end position="346"/>
    </location>
</feature>
<name>A0A4R7K4K1_9FLAO</name>
<keyword evidence="9" id="KW-0378">Hydrolase</keyword>
<dbReference type="Pfam" id="PF00561">
    <property type="entry name" value="Abhydrolase_1"/>
    <property type="match status" value="1"/>
</dbReference>
<proteinExistence type="inferred from homology"/>
<gene>
    <name evidence="13" type="ORF">CLV90_2501</name>
</gene>
<evidence type="ECO:0000313" key="14">
    <source>
        <dbReference type="Proteomes" id="UP000294749"/>
    </source>
</evidence>
<accession>A0A4R7K4K1</accession>
<evidence type="ECO:0000256" key="6">
    <source>
        <dbReference type="ARBA" id="ARBA00022438"/>
    </source>
</evidence>
<dbReference type="SUPFAM" id="SSF53474">
    <property type="entry name" value="alpha/beta-Hydrolases"/>
    <property type="match status" value="1"/>
</dbReference>
<evidence type="ECO:0000256" key="9">
    <source>
        <dbReference type="ARBA" id="ARBA00022801"/>
    </source>
</evidence>
<dbReference type="InterPro" id="IPR002410">
    <property type="entry name" value="Peptidase_S33"/>
</dbReference>
<evidence type="ECO:0000256" key="1">
    <source>
        <dbReference type="ARBA" id="ARBA00001585"/>
    </source>
</evidence>
<evidence type="ECO:0000256" key="3">
    <source>
        <dbReference type="ARBA" id="ARBA00010088"/>
    </source>
</evidence>
<evidence type="ECO:0000256" key="7">
    <source>
        <dbReference type="ARBA" id="ARBA00022490"/>
    </source>
</evidence>
<evidence type="ECO:0000256" key="11">
    <source>
        <dbReference type="SAM" id="SignalP"/>
    </source>
</evidence>
<dbReference type="GO" id="GO:0005737">
    <property type="term" value="C:cytoplasm"/>
    <property type="evidence" value="ECO:0007669"/>
    <property type="project" value="UniProtKB-SubCell"/>
</dbReference>
<dbReference type="PANTHER" id="PTHR43722">
    <property type="entry name" value="PROLINE IMINOPEPTIDASE"/>
    <property type="match status" value="1"/>
</dbReference>
<keyword evidence="11" id="KW-0732">Signal</keyword>
<feature type="signal peptide" evidence="11">
    <location>
        <begin position="1"/>
        <end position="20"/>
    </location>
</feature>
<dbReference type="GO" id="GO:0004177">
    <property type="term" value="F:aminopeptidase activity"/>
    <property type="evidence" value="ECO:0007669"/>
    <property type="project" value="UniProtKB-KW"/>
</dbReference>
<comment type="caution">
    <text evidence="13">The sequence shown here is derived from an EMBL/GenBank/DDBJ whole genome shotgun (WGS) entry which is preliminary data.</text>
</comment>
<sequence>MKITSILVLLLSCNTFISFSQNKIAEEKFVTIGGIDQWITIKGDHKNNPVVLMIHGGPGSTMSQFEDHIYSNWKKEFTIVHWDQRGAGKTFGKNSPGEINEEFYVNNPLTLADMTNDGILVTEYLLQYLNKRKVILIGSSWGSILATQMVQQNPNLYHAYIGHAQFVNFSSNISNAFSEVFKLAESNDDQIAIEKLETLGAPPYKQAKNYGQLLRIVKKYEKINASPAPLEWSKIAGSYENNEDSRARYNGDDYSFLNLVGDDSMGIKSMVSNINFEKHGLNFRLPVYMIQGEHDILCSKDLSNPYFEKIRAPRKEYFIVSKAAHGFNEAIIAKQYDIVKNLRVQN</sequence>
<dbReference type="Proteomes" id="UP000294749">
    <property type="component" value="Unassembled WGS sequence"/>
</dbReference>
<dbReference type="InterPro" id="IPR005944">
    <property type="entry name" value="Pro_iminopeptidase"/>
</dbReference>
<keyword evidence="8" id="KW-0645">Protease</keyword>
<dbReference type="InterPro" id="IPR029058">
    <property type="entry name" value="AB_hydrolase_fold"/>
</dbReference>
<dbReference type="EMBL" id="SOAY01000011">
    <property type="protein sequence ID" value="TDT45414.1"/>
    <property type="molecule type" value="Genomic_DNA"/>
</dbReference>
<feature type="domain" description="AB hydrolase-1" evidence="12">
    <location>
        <begin position="49"/>
        <end position="326"/>
    </location>
</feature>
<evidence type="ECO:0000256" key="2">
    <source>
        <dbReference type="ARBA" id="ARBA00004496"/>
    </source>
</evidence>
<dbReference type="EC" id="3.4.11.5" evidence="4"/>